<accession>A0A6B9GHJ4</accession>
<proteinExistence type="predicted"/>
<dbReference type="RefSeq" id="WP_208719347.1">
    <property type="nucleotide sequence ID" value="NZ_CP024770.1"/>
</dbReference>
<gene>
    <name evidence="1" type="ORF">CUN67_30145</name>
</gene>
<protein>
    <submittedName>
        <fullName evidence="1">Uncharacterized protein</fullName>
    </submittedName>
</protein>
<keyword evidence="1" id="KW-0614">Plasmid</keyword>
<dbReference type="EMBL" id="CP024770">
    <property type="protein sequence ID" value="QGY33175.1"/>
    <property type="molecule type" value="Genomic_DNA"/>
</dbReference>
<evidence type="ECO:0000313" key="1">
    <source>
        <dbReference type="EMBL" id="QGY33175.1"/>
    </source>
</evidence>
<reference evidence="1 2" key="1">
    <citation type="submission" date="2017-11" db="EMBL/GenBank/DDBJ databases">
        <title>Genome sequence of Pantoea cypripedii NE1.</title>
        <authorList>
            <person name="Nascimento F.X."/>
        </authorList>
    </citation>
    <scope>NUCLEOTIDE SEQUENCE [LARGE SCALE GENOMIC DNA]</scope>
    <source>
        <strain evidence="1 2">NE1</strain>
        <plasmid evidence="2">pne1b</plasmid>
    </source>
</reference>
<name>A0A6B9GHJ4_PANCY</name>
<evidence type="ECO:0000313" key="2">
    <source>
        <dbReference type="Proteomes" id="UP000502005"/>
    </source>
</evidence>
<organism evidence="1 2">
    <name type="scientific">Pantoea cypripedii</name>
    <name type="common">Pectobacterium cypripedii</name>
    <name type="synonym">Erwinia cypripedii</name>
    <dbReference type="NCBI Taxonomy" id="55209"/>
    <lineage>
        <taxon>Bacteria</taxon>
        <taxon>Pseudomonadati</taxon>
        <taxon>Pseudomonadota</taxon>
        <taxon>Gammaproteobacteria</taxon>
        <taxon>Enterobacterales</taxon>
        <taxon>Erwiniaceae</taxon>
        <taxon>Pantoea</taxon>
    </lineage>
</organism>
<dbReference type="AlphaFoldDB" id="A0A6B9GHJ4"/>
<dbReference type="Proteomes" id="UP000502005">
    <property type="component" value="Plasmid pNE1B"/>
</dbReference>
<geneLocation type="plasmid" evidence="2">
    <name>pne1b</name>
</geneLocation>
<sequence>MTDIQQLIRAVLARLPFRSTEDTQEFLNTYSLEDNSALITALIIGRDHVNEGRIQADYVPDDLSFDRFLHTGSAGIWLIQPADFAQIIFDTSTSLITYLEAFERCATMSGYDLNEF</sequence>